<dbReference type="InterPro" id="IPR032675">
    <property type="entry name" value="LRR_dom_sf"/>
</dbReference>
<evidence type="ECO:0000259" key="4">
    <source>
        <dbReference type="Pfam" id="PF00646"/>
    </source>
</evidence>
<dbReference type="EMBL" id="MDYQ01000228">
    <property type="protein sequence ID" value="PRP78363.1"/>
    <property type="molecule type" value="Genomic_DNA"/>
</dbReference>
<evidence type="ECO:0000313" key="6">
    <source>
        <dbReference type="Proteomes" id="UP000241769"/>
    </source>
</evidence>
<comment type="caution">
    <text evidence="5">The sequence shown here is derived from an EMBL/GenBank/DDBJ whole genome shotgun (WGS) entry which is preliminary data.</text>
</comment>
<keyword evidence="6" id="KW-1185">Reference proteome</keyword>
<dbReference type="Gene3D" id="2.130.10.10">
    <property type="entry name" value="YVTN repeat-like/Quinoprotein amine dehydrogenase"/>
    <property type="match status" value="1"/>
</dbReference>
<protein>
    <recommendedName>
        <fullName evidence="4">F-box domain-containing protein</fullName>
    </recommendedName>
</protein>
<dbReference type="InParanoid" id="A0A2P6N350"/>
<dbReference type="PANTHER" id="PTHR14107">
    <property type="entry name" value="WD REPEAT PROTEIN"/>
    <property type="match status" value="1"/>
</dbReference>
<dbReference type="Pfam" id="PF00646">
    <property type="entry name" value="F-box"/>
    <property type="match status" value="1"/>
</dbReference>
<dbReference type="SUPFAM" id="SSF52047">
    <property type="entry name" value="RNI-like"/>
    <property type="match status" value="1"/>
</dbReference>
<reference evidence="5 6" key="1">
    <citation type="journal article" date="2018" name="Genome Biol. Evol.">
        <title>Multiple Roots of Fruiting Body Formation in Amoebozoa.</title>
        <authorList>
            <person name="Hillmann F."/>
            <person name="Forbes G."/>
            <person name="Novohradska S."/>
            <person name="Ferling I."/>
            <person name="Riege K."/>
            <person name="Groth M."/>
            <person name="Westermann M."/>
            <person name="Marz M."/>
            <person name="Spaller T."/>
            <person name="Winckler T."/>
            <person name="Schaap P."/>
            <person name="Glockner G."/>
        </authorList>
    </citation>
    <scope>NUCLEOTIDE SEQUENCE [LARGE SCALE GENOMIC DNA]</scope>
    <source>
        <strain evidence="5 6">Jena</strain>
    </source>
</reference>
<dbReference type="InterPro" id="IPR036322">
    <property type="entry name" value="WD40_repeat_dom_sf"/>
</dbReference>
<dbReference type="CDD" id="cd09917">
    <property type="entry name" value="F-box_SF"/>
    <property type="match status" value="1"/>
</dbReference>
<keyword evidence="1" id="KW-0853">WD repeat</keyword>
<gene>
    <name evidence="5" type="ORF">PROFUN_13758</name>
</gene>
<keyword evidence="2" id="KW-0677">Repeat</keyword>
<dbReference type="InterPro" id="IPR036047">
    <property type="entry name" value="F-box-like_dom_sf"/>
</dbReference>
<dbReference type="InterPro" id="IPR015943">
    <property type="entry name" value="WD40/YVTN_repeat-like_dom_sf"/>
</dbReference>
<dbReference type="AlphaFoldDB" id="A0A2P6N350"/>
<evidence type="ECO:0000313" key="5">
    <source>
        <dbReference type="EMBL" id="PRP78363.1"/>
    </source>
</evidence>
<dbReference type="Gene3D" id="3.80.10.10">
    <property type="entry name" value="Ribonuclease Inhibitor"/>
    <property type="match status" value="1"/>
</dbReference>
<proteinExistence type="predicted"/>
<dbReference type="Proteomes" id="UP000241769">
    <property type="component" value="Unassembled WGS sequence"/>
</dbReference>
<dbReference type="STRING" id="1890364.A0A2P6N350"/>
<accession>A0A2P6N350</accession>
<feature type="domain" description="F-box" evidence="4">
    <location>
        <begin position="78"/>
        <end position="115"/>
    </location>
</feature>
<organism evidence="5 6">
    <name type="scientific">Planoprotostelium fungivorum</name>
    <dbReference type="NCBI Taxonomy" id="1890364"/>
    <lineage>
        <taxon>Eukaryota</taxon>
        <taxon>Amoebozoa</taxon>
        <taxon>Evosea</taxon>
        <taxon>Variosea</taxon>
        <taxon>Cavosteliida</taxon>
        <taxon>Cavosteliaceae</taxon>
        <taxon>Planoprotostelium</taxon>
    </lineage>
</organism>
<dbReference type="InterPro" id="IPR011011">
    <property type="entry name" value="Znf_FYVE_PHD"/>
</dbReference>
<dbReference type="PANTHER" id="PTHR14107:SF16">
    <property type="entry name" value="AT02583P"/>
    <property type="match status" value="1"/>
</dbReference>
<evidence type="ECO:0000256" key="2">
    <source>
        <dbReference type="ARBA" id="ARBA00022737"/>
    </source>
</evidence>
<feature type="region of interest" description="Disordered" evidence="3">
    <location>
        <begin position="576"/>
        <end position="598"/>
    </location>
</feature>
<dbReference type="InterPro" id="IPR001810">
    <property type="entry name" value="F-box_dom"/>
</dbReference>
<name>A0A2P6N350_9EUKA</name>
<sequence length="896" mass="101820">MSWIEFEDGDTSSNTIADFGETMGAAIDVDLRRIDNGSAGRIPNHSITQVYSFDEPLDRNELKKLTENEVCNDNQQPFSHLNIDVVMEIFSLLSYTDLAAAASVSRTFYSYANHPVLPQWRHLRLFPHRRTITDQILLQIVRKCTLIKSLSLKYCKRINTAAIVGRLIDDDDFRLNLQHLDLSGNSMEEDKLVEFTKKLLTQCPNMNLIDFSWTELKKAENIQNLLLHESKRQKAARAVDSNYKGRETPLALRFTSNLHVKSGQRMLSEMNVRIEFMERRDNSLKVKFNLSPYREDNAADMLPRLNLHSGLKAKTALPLWKVSMFVCTRLELGESVEKTFPEDCIELYYNNTPLPNIYHMSLSSIVESAVHHAGEDIYLSYRSIDLQRRKTYPRYFCDMCLTPVEGDDVEHRRGCLAVFHHRALRMKGGVIDFAQEIEVLPKSGEPSMSCGLYCVRRKDAQGTETEYLYASHNSALNYQTLGVPEEDRNWIPCHSTILSISFHPSGERCVIVSREADVIVCHLNASHQTIHYNSGPHAYLETPFYVAWLPESSSKFLVVFANGTMLIYDIRLNTSPARSKSSDTKKPAPCVSSARRDNNPTSLWRLSSKKLFACSLSRQGILAVVSEELLSVFDVGRELLIHQEPLKKVVLCVQWSHDGRYLLMGGHGLLMLWCKMSKTVVDSRKICRETSNVTCIQQDLYTSNDDELSFACTLTDGFLYFFTVSNHKIHLGHLSDKSRTGRGPPCSIAFGKTMVALGFYGGEVTLWSRECDHIASQVQPLRNLALRAVTQKFDVLDFEKVKDGRLANEIIREQAPHLLAQTDSGLLRSKHKENKCFRCGCSLTRFLRSKFLCSLCDNLICGSCTRATSFGHVCNRCSPLINRAIPFSTPNYQNYD</sequence>
<evidence type="ECO:0000256" key="1">
    <source>
        <dbReference type="ARBA" id="ARBA00022574"/>
    </source>
</evidence>
<dbReference type="InterPro" id="IPR051362">
    <property type="entry name" value="WD_repeat_creC_regulators"/>
</dbReference>
<dbReference type="SUPFAM" id="SSF81383">
    <property type="entry name" value="F-box domain"/>
    <property type="match status" value="1"/>
</dbReference>
<evidence type="ECO:0000256" key="3">
    <source>
        <dbReference type="SAM" id="MobiDB-lite"/>
    </source>
</evidence>
<dbReference type="SUPFAM" id="SSF57903">
    <property type="entry name" value="FYVE/PHD zinc finger"/>
    <property type="match status" value="1"/>
</dbReference>
<dbReference type="SUPFAM" id="SSF50978">
    <property type="entry name" value="WD40 repeat-like"/>
    <property type="match status" value="1"/>
</dbReference>
<dbReference type="OrthoDB" id="419694at2759"/>